<evidence type="ECO:0000256" key="13">
    <source>
        <dbReference type="SAM" id="Phobius"/>
    </source>
</evidence>
<dbReference type="AlphaFoldDB" id="A0A956LYU4"/>
<keyword evidence="6" id="KW-0633">Potassium transport</keyword>
<dbReference type="GO" id="GO:0046872">
    <property type="term" value="F:metal ion binding"/>
    <property type="evidence" value="ECO:0007669"/>
    <property type="project" value="UniProtKB-KW"/>
</dbReference>
<feature type="transmembrane region" description="Helical" evidence="13">
    <location>
        <begin position="321"/>
        <end position="343"/>
    </location>
</feature>
<reference evidence="14" key="1">
    <citation type="submission" date="2020-04" db="EMBL/GenBank/DDBJ databases">
        <authorList>
            <person name="Zhang T."/>
        </authorList>
    </citation>
    <scope>NUCLEOTIDE SEQUENCE</scope>
    <source>
        <strain evidence="14">HKST-UBA01</strain>
    </source>
</reference>
<evidence type="ECO:0000256" key="3">
    <source>
        <dbReference type="ARBA" id="ARBA00022448"/>
    </source>
</evidence>
<evidence type="ECO:0000256" key="12">
    <source>
        <dbReference type="PIRSR" id="PIRSR006247-1"/>
    </source>
</evidence>
<evidence type="ECO:0000256" key="4">
    <source>
        <dbReference type="ARBA" id="ARBA00022475"/>
    </source>
</evidence>
<keyword evidence="4" id="KW-1003">Cell membrane</keyword>
<evidence type="ECO:0000256" key="5">
    <source>
        <dbReference type="ARBA" id="ARBA00022519"/>
    </source>
</evidence>
<evidence type="ECO:0000256" key="9">
    <source>
        <dbReference type="ARBA" id="ARBA00022989"/>
    </source>
</evidence>
<feature type="transmembrane region" description="Helical" evidence="13">
    <location>
        <begin position="134"/>
        <end position="159"/>
    </location>
</feature>
<feature type="binding site" evidence="12">
    <location>
        <position position="314"/>
    </location>
    <ligand>
        <name>K(+)</name>
        <dbReference type="ChEBI" id="CHEBI:29103"/>
    </ligand>
</feature>
<dbReference type="GO" id="GO:0015379">
    <property type="term" value="F:potassium:chloride symporter activity"/>
    <property type="evidence" value="ECO:0007669"/>
    <property type="project" value="InterPro"/>
</dbReference>
<feature type="binding site" evidence="12">
    <location>
        <position position="218"/>
    </location>
    <ligand>
        <name>K(+)</name>
        <dbReference type="ChEBI" id="CHEBI:29103"/>
    </ligand>
</feature>
<evidence type="ECO:0000256" key="10">
    <source>
        <dbReference type="ARBA" id="ARBA00023065"/>
    </source>
</evidence>
<evidence type="ECO:0000313" key="15">
    <source>
        <dbReference type="Proteomes" id="UP000697710"/>
    </source>
</evidence>
<dbReference type="InterPro" id="IPR003445">
    <property type="entry name" value="Cat_transpt"/>
</dbReference>
<feature type="transmembrane region" description="Helical" evidence="13">
    <location>
        <begin position="36"/>
        <end position="56"/>
    </location>
</feature>
<accession>A0A956LYU4</accession>
<comment type="subcellular location">
    <subcellularLocation>
        <location evidence="1">Cell inner membrane</location>
        <topology evidence="1">Multi-pass membrane protein</topology>
    </subcellularLocation>
</comment>
<feature type="binding site" evidence="12">
    <location>
        <position position="430"/>
    </location>
    <ligand>
        <name>K(+)</name>
        <dbReference type="ChEBI" id="CHEBI:29103"/>
    </ligand>
</feature>
<evidence type="ECO:0000256" key="2">
    <source>
        <dbReference type="ARBA" id="ARBA00009137"/>
    </source>
</evidence>
<dbReference type="PIRSF" id="PIRSF006247">
    <property type="entry name" value="TrkH"/>
    <property type="match status" value="1"/>
</dbReference>
<keyword evidence="7 13" id="KW-0812">Transmembrane</keyword>
<reference evidence="14" key="2">
    <citation type="journal article" date="2021" name="Microbiome">
        <title>Successional dynamics and alternative stable states in a saline activated sludge microbial community over 9 years.</title>
        <authorList>
            <person name="Wang Y."/>
            <person name="Ye J."/>
            <person name="Ju F."/>
            <person name="Liu L."/>
            <person name="Boyd J.A."/>
            <person name="Deng Y."/>
            <person name="Parks D.H."/>
            <person name="Jiang X."/>
            <person name="Yin X."/>
            <person name="Woodcroft B.J."/>
            <person name="Tyson G.W."/>
            <person name="Hugenholtz P."/>
            <person name="Polz M.F."/>
            <person name="Zhang T."/>
        </authorList>
    </citation>
    <scope>NUCLEOTIDE SEQUENCE</scope>
    <source>
        <strain evidence="14">HKST-UBA01</strain>
    </source>
</reference>
<evidence type="ECO:0000256" key="11">
    <source>
        <dbReference type="ARBA" id="ARBA00023136"/>
    </source>
</evidence>
<sequence>MNYRVILRVLGFIVLAVGVAIVPAALLSLIDHTFDRLALGLSSVICIGTGLGVLISTRGELDLRIREGFAIVSFGWLVAGAAGGLPYWIAGLCTNPVDSFFESVSGFTTTGATVLVDLDSLPRGILLWRSLTQWVGGMGIVLLSVAVLPMLGVGGMQLFKAEVPGPTADRLSPRIQSTAKILWGVYVGITAAEAVLLMFGGMGPFEAFCHSFTTVSTGGFSTRDASVGGFDSIYVELVIIFFMFISGANFSLHYWLLRGHWRRYWGNEEFRLYSIITGISIIGLWIAVQVHISGSIFHPPRVAAFTTVSIMTTTGFGSADYLLWGFGAQMAIFVLMFLGGCAGSTAGGIKAMRLELLAKHLWRVMKRVLHPRAVYTIRHSRTIVADEVLMNVLGFFLAYIVIYVGATVIVTGMGVDLVTAMGATASTLGNVGPGLGEVGPTTTYAGLPLAAKFLLALCMVLGRLEIFTMLVVMTPMFWRKV</sequence>
<dbReference type="Pfam" id="PF02386">
    <property type="entry name" value="TrkH"/>
    <property type="match status" value="1"/>
</dbReference>
<dbReference type="GO" id="GO:0005886">
    <property type="term" value="C:plasma membrane"/>
    <property type="evidence" value="ECO:0007669"/>
    <property type="project" value="UniProtKB-SubCell"/>
</dbReference>
<keyword evidence="8 12" id="KW-0630">Potassium</keyword>
<feature type="binding site" evidence="12">
    <location>
        <position position="109"/>
    </location>
    <ligand>
        <name>K(+)</name>
        <dbReference type="ChEBI" id="CHEBI:29103"/>
    </ligand>
</feature>
<proteinExistence type="inferred from homology"/>
<feature type="transmembrane region" description="Helical" evidence="13">
    <location>
        <begin position="7"/>
        <end position="30"/>
    </location>
</feature>
<evidence type="ECO:0000256" key="8">
    <source>
        <dbReference type="ARBA" id="ARBA00022958"/>
    </source>
</evidence>
<evidence type="ECO:0000256" key="6">
    <source>
        <dbReference type="ARBA" id="ARBA00022538"/>
    </source>
</evidence>
<protein>
    <submittedName>
        <fullName evidence="14">TrkH family potassium uptake protein</fullName>
    </submittedName>
</protein>
<feature type="binding site" evidence="12">
    <location>
        <position position="110"/>
    </location>
    <ligand>
        <name>K(+)</name>
        <dbReference type="ChEBI" id="CHEBI:29103"/>
    </ligand>
</feature>
<name>A0A956LYU4_UNCEI</name>
<organism evidence="14 15">
    <name type="scientific">Eiseniibacteriota bacterium</name>
    <dbReference type="NCBI Taxonomy" id="2212470"/>
    <lineage>
        <taxon>Bacteria</taxon>
        <taxon>Candidatus Eiseniibacteriota</taxon>
    </lineage>
</organism>
<keyword evidence="9 13" id="KW-1133">Transmembrane helix</keyword>
<comment type="caution">
    <text evidence="14">The sequence shown here is derived from an EMBL/GenBank/DDBJ whole genome shotgun (WGS) entry which is preliminary data.</text>
</comment>
<feature type="transmembrane region" description="Helical" evidence="13">
    <location>
        <begin position="233"/>
        <end position="252"/>
    </location>
</feature>
<feature type="binding site" evidence="12">
    <location>
        <position position="313"/>
    </location>
    <ligand>
        <name>K(+)</name>
        <dbReference type="ChEBI" id="CHEBI:29103"/>
    </ligand>
</feature>
<feature type="binding site" evidence="12">
    <location>
        <position position="431"/>
    </location>
    <ligand>
        <name>K(+)</name>
        <dbReference type="ChEBI" id="CHEBI:29103"/>
    </ligand>
</feature>
<keyword evidence="12" id="KW-0479">Metal-binding</keyword>
<evidence type="ECO:0000313" key="14">
    <source>
        <dbReference type="EMBL" id="MCA9728280.1"/>
    </source>
</evidence>
<dbReference type="PANTHER" id="PTHR32024">
    <property type="entry name" value="TRK SYSTEM POTASSIUM UPTAKE PROTEIN TRKG-RELATED"/>
    <property type="match status" value="1"/>
</dbReference>
<dbReference type="Proteomes" id="UP000697710">
    <property type="component" value="Unassembled WGS sequence"/>
</dbReference>
<gene>
    <name evidence="14" type="ORF">KC729_11395</name>
</gene>
<keyword evidence="10" id="KW-0406">Ion transport</keyword>
<feature type="transmembrane region" description="Helical" evidence="13">
    <location>
        <begin position="388"/>
        <end position="411"/>
    </location>
</feature>
<feature type="transmembrane region" description="Helical" evidence="13">
    <location>
        <begin position="180"/>
        <end position="202"/>
    </location>
</feature>
<dbReference type="EMBL" id="JAGQHR010000341">
    <property type="protein sequence ID" value="MCA9728280.1"/>
    <property type="molecule type" value="Genomic_DNA"/>
</dbReference>
<dbReference type="InterPro" id="IPR004772">
    <property type="entry name" value="TrkH"/>
</dbReference>
<keyword evidence="5" id="KW-0997">Cell inner membrane</keyword>
<feature type="transmembrane region" description="Helical" evidence="13">
    <location>
        <begin position="68"/>
        <end position="89"/>
    </location>
</feature>
<keyword evidence="11 13" id="KW-0472">Membrane</keyword>
<comment type="similarity">
    <text evidence="2">Belongs to the TrkH potassium transport family.</text>
</comment>
<feature type="transmembrane region" description="Helical" evidence="13">
    <location>
        <begin position="272"/>
        <end position="292"/>
    </location>
</feature>
<keyword evidence="3" id="KW-0813">Transport</keyword>
<feature type="transmembrane region" description="Helical" evidence="13">
    <location>
        <begin position="453"/>
        <end position="478"/>
    </location>
</feature>
<evidence type="ECO:0000256" key="1">
    <source>
        <dbReference type="ARBA" id="ARBA00004429"/>
    </source>
</evidence>
<evidence type="ECO:0000256" key="7">
    <source>
        <dbReference type="ARBA" id="ARBA00022692"/>
    </source>
</evidence>
<dbReference type="PANTHER" id="PTHR32024:SF2">
    <property type="entry name" value="TRK SYSTEM POTASSIUM UPTAKE PROTEIN TRKG-RELATED"/>
    <property type="match status" value="1"/>
</dbReference>